<reference evidence="3 4" key="1">
    <citation type="submission" date="2013-01" db="EMBL/GenBank/DDBJ databases">
        <authorList>
            <person name="Bench S."/>
        </authorList>
    </citation>
    <scope>NUCLEOTIDE SEQUENCE [LARGE SCALE GENOMIC DNA]</scope>
    <source>
        <strain evidence="3 4">WH 0402</strain>
    </source>
</reference>
<evidence type="ECO:0000256" key="2">
    <source>
        <dbReference type="SAM" id="Phobius"/>
    </source>
</evidence>
<reference evidence="3 4" key="2">
    <citation type="submission" date="2013-09" db="EMBL/GenBank/DDBJ databases">
        <title>Whole genome comparison of six Crocosphaera watsonii strains with differing phenotypes.</title>
        <authorList>
            <person name="Bench S.R."/>
            <person name="Heller P."/>
            <person name="Frank I."/>
            <person name="Arciniega M."/>
            <person name="Shilova I.N."/>
            <person name="Zehr J.P."/>
        </authorList>
    </citation>
    <scope>NUCLEOTIDE SEQUENCE [LARGE SCALE GENOMIC DNA]</scope>
    <source>
        <strain evidence="3 4">WH 0402</strain>
    </source>
</reference>
<feature type="compositionally biased region" description="Low complexity" evidence="1">
    <location>
        <begin position="249"/>
        <end position="258"/>
    </location>
</feature>
<feature type="region of interest" description="Disordered" evidence="1">
    <location>
        <begin position="1"/>
        <end position="48"/>
    </location>
</feature>
<protein>
    <submittedName>
        <fullName evidence="3">Cell wall mannoprotein with similarity to Tir1p,Tir2p, Tir3p, and Tir4p expressed under anaerobic conditions, completely repressed during aerobic growth</fullName>
    </submittedName>
</protein>
<name>T2JSS6_CROWT</name>
<gene>
    <name evidence="3" type="ORF">CWATWH0402_5802</name>
</gene>
<dbReference type="AlphaFoldDB" id="T2JSS6"/>
<organism evidence="3 4">
    <name type="scientific">Crocosphaera watsonii WH 0402</name>
    <dbReference type="NCBI Taxonomy" id="1284629"/>
    <lineage>
        <taxon>Bacteria</taxon>
        <taxon>Bacillati</taxon>
        <taxon>Cyanobacteriota</taxon>
        <taxon>Cyanophyceae</taxon>
        <taxon>Oscillatoriophycideae</taxon>
        <taxon>Chroococcales</taxon>
        <taxon>Aphanothecaceae</taxon>
        <taxon>Crocosphaera</taxon>
    </lineage>
</organism>
<feature type="compositionally biased region" description="Low complexity" evidence="1">
    <location>
        <begin position="37"/>
        <end position="48"/>
    </location>
</feature>
<feature type="compositionally biased region" description="Pro residues" evidence="1">
    <location>
        <begin position="309"/>
        <end position="324"/>
    </location>
</feature>
<keyword evidence="2" id="KW-0472">Membrane</keyword>
<dbReference type="Proteomes" id="UP000018130">
    <property type="component" value="Unassembled WGS sequence"/>
</dbReference>
<evidence type="ECO:0000313" key="4">
    <source>
        <dbReference type="Proteomes" id="UP000018130"/>
    </source>
</evidence>
<feature type="transmembrane region" description="Helical" evidence="2">
    <location>
        <begin position="98"/>
        <end position="122"/>
    </location>
</feature>
<feature type="compositionally biased region" description="Low complexity" evidence="1">
    <location>
        <begin position="20"/>
        <end position="29"/>
    </location>
</feature>
<feature type="compositionally biased region" description="Basic and acidic residues" evidence="1">
    <location>
        <begin position="165"/>
        <end position="178"/>
    </location>
</feature>
<proteinExistence type="predicted"/>
<dbReference type="RefSeq" id="WP_048326289.1">
    <property type="nucleotide sequence ID" value="NZ_CAQN01000698.1"/>
</dbReference>
<accession>T2JSS6</accession>
<dbReference type="PRINTS" id="PR01217">
    <property type="entry name" value="PRICHEXTENSN"/>
</dbReference>
<evidence type="ECO:0000313" key="3">
    <source>
        <dbReference type="EMBL" id="CCQ68109.1"/>
    </source>
</evidence>
<feature type="compositionally biased region" description="Polar residues" evidence="1">
    <location>
        <begin position="342"/>
        <end position="372"/>
    </location>
</feature>
<feature type="region of interest" description="Disordered" evidence="1">
    <location>
        <begin position="289"/>
        <end position="372"/>
    </location>
</feature>
<keyword evidence="2" id="KW-0812">Transmembrane</keyword>
<dbReference type="EMBL" id="CAQN01000698">
    <property type="protein sequence ID" value="CCQ68109.1"/>
    <property type="molecule type" value="Genomic_DNA"/>
</dbReference>
<evidence type="ECO:0000256" key="1">
    <source>
        <dbReference type="SAM" id="MobiDB-lite"/>
    </source>
</evidence>
<sequence length="655" mass="70635">MTNMMTTIELDDDFDKDNNDSSQSTNNQSKYPSLDLTNHPNNPTTINHTIPTVEEKNALFEAISDDSVIEPDLSEDNLVETEDDSHSSKWSNSKYTQIVIIAVVFSVICFVGAGAFGLFSFFTQPNISRNVPDIDNSELDEDPTQDAITEAENSKARLILLGESVDSRPPKQKLKEVDAQTQTPPNQPTSTTPTTATPTTATPTTATPTTSTPTSSSRSSDPAPTTVARVSTPPPPLRTRRSGPPPTPTTTSTPTTSTIATQPSKKVIDRQALSQRGWSGFAQVAHNLTQPQPQSSAETPPENNAYSQPQPPTPNTQPSNPQPSNPQQIEPIPVIRLVMGDSTPNPQWQFQSVPEQTSLQSGQQNGDSTRENIQSSLNNFQPVKLNDPNDISTLLGANKLSLTQTLQHNNIELPLTSQDNLNSLHGQLPQTFPKGTQLNGQLTTPIVHTLNSSPNNNNNANSTFTYPFSIVVTQDLLNHTGKTALPAGTLMMGRVVSLTPSGMIHAEITSISYKKQGQPFSVSIPPGQILVLSENSQPLKAQRLNDPSGAIASQDFLVGTLGAAATGLEYANQPQTQTSIQQNGFGGFNSSSTTTNQDVGLIPGLAEGFFNTLKGRMESRADTAIAEYQRQVPEYYVPANTNVTLFFNAVLEIVP</sequence>
<feature type="compositionally biased region" description="Polar residues" evidence="1">
    <location>
        <begin position="289"/>
        <end position="306"/>
    </location>
</feature>
<comment type="caution">
    <text evidence="3">The sequence shown here is derived from an EMBL/GenBank/DDBJ whole genome shotgun (WGS) entry which is preliminary data.</text>
</comment>
<feature type="compositionally biased region" description="Pro residues" evidence="1">
    <location>
        <begin position="232"/>
        <end position="248"/>
    </location>
</feature>
<feature type="compositionally biased region" description="Low complexity" evidence="1">
    <location>
        <begin position="179"/>
        <end position="226"/>
    </location>
</feature>
<feature type="region of interest" description="Disordered" evidence="1">
    <location>
        <begin position="162"/>
        <end position="266"/>
    </location>
</feature>
<keyword evidence="2" id="KW-1133">Transmembrane helix</keyword>